<keyword evidence="3" id="KW-1185">Reference proteome</keyword>
<dbReference type="EMBL" id="BPLQ01007676">
    <property type="protein sequence ID" value="GIY31509.1"/>
    <property type="molecule type" value="Genomic_DNA"/>
</dbReference>
<dbReference type="Proteomes" id="UP001054837">
    <property type="component" value="Unassembled WGS sequence"/>
</dbReference>
<organism evidence="2 3">
    <name type="scientific">Caerostris darwini</name>
    <dbReference type="NCBI Taxonomy" id="1538125"/>
    <lineage>
        <taxon>Eukaryota</taxon>
        <taxon>Metazoa</taxon>
        <taxon>Ecdysozoa</taxon>
        <taxon>Arthropoda</taxon>
        <taxon>Chelicerata</taxon>
        <taxon>Arachnida</taxon>
        <taxon>Araneae</taxon>
        <taxon>Araneomorphae</taxon>
        <taxon>Entelegynae</taxon>
        <taxon>Araneoidea</taxon>
        <taxon>Araneidae</taxon>
        <taxon>Caerostris</taxon>
    </lineage>
</organism>
<reference evidence="2 3" key="1">
    <citation type="submission" date="2021-06" db="EMBL/GenBank/DDBJ databases">
        <title>Caerostris darwini draft genome.</title>
        <authorList>
            <person name="Kono N."/>
            <person name="Arakawa K."/>
        </authorList>
    </citation>
    <scope>NUCLEOTIDE SEQUENCE [LARGE SCALE GENOMIC DNA]</scope>
</reference>
<feature type="region of interest" description="Disordered" evidence="1">
    <location>
        <begin position="1"/>
        <end position="22"/>
    </location>
</feature>
<evidence type="ECO:0000313" key="3">
    <source>
        <dbReference type="Proteomes" id="UP001054837"/>
    </source>
</evidence>
<proteinExistence type="predicted"/>
<comment type="caution">
    <text evidence="2">The sequence shown here is derived from an EMBL/GenBank/DDBJ whole genome shotgun (WGS) entry which is preliminary data.</text>
</comment>
<name>A0AAV4SET6_9ARAC</name>
<evidence type="ECO:0000256" key="1">
    <source>
        <dbReference type="SAM" id="MobiDB-lite"/>
    </source>
</evidence>
<accession>A0AAV4SET6</accession>
<evidence type="ECO:0000313" key="2">
    <source>
        <dbReference type="EMBL" id="GIY31509.1"/>
    </source>
</evidence>
<sequence length="92" mass="10927">MAFGDDGVRKGASLKRLQKEHPCEEHRREVKRKRIRLTLVESLQTSCEHFRKYFVMPLNLDVTPSSLVFTCDIQLEVKVFLVPNQCRYYHLF</sequence>
<dbReference type="AlphaFoldDB" id="A0AAV4SET6"/>
<gene>
    <name evidence="2" type="ORF">CDAR_78361</name>
</gene>
<protein>
    <submittedName>
        <fullName evidence="2">Uncharacterized protein</fullName>
    </submittedName>
</protein>